<feature type="signal peptide" evidence="1">
    <location>
        <begin position="1"/>
        <end position="33"/>
    </location>
</feature>
<feature type="chain" id="PRO_5020937308" evidence="1">
    <location>
        <begin position="34"/>
        <end position="240"/>
    </location>
</feature>
<dbReference type="EMBL" id="SMGO01000003">
    <property type="protein sequence ID" value="TCK80587.1"/>
    <property type="molecule type" value="Genomic_DNA"/>
</dbReference>
<gene>
    <name evidence="3" type="ORF">C8N28_2329</name>
</gene>
<proteinExistence type="predicted"/>
<accession>A0A4R1LQ65</accession>
<dbReference type="AlphaFoldDB" id="A0A4R1LQ65"/>
<keyword evidence="4" id="KW-1185">Reference proteome</keyword>
<evidence type="ECO:0000313" key="3">
    <source>
        <dbReference type="EMBL" id="TCK80587.1"/>
    </source>
</evidence>
<dbReference type="Proteomes" id="UP000294616">
    <property type="component" value="Unassembled WGS sequence"/>
</dbReference>
<dbReference type="Pfam" id="PF14344">
    <property type="entry name" value="DUF4397"/>
    <property type="match status" value="1"/>
</dbReference>
<comment type="caution">
    <text evidence="3">The sequence shown here is derived from an EMBL/GenBank/DDBJ whole genome shotgun (WGS) entry which is preliminary data.</text>
</comment>
<organism evidence="3 4">
    <name type="scientific">Albibacterium bauzanense</name>
    <dbReference type="NCBI Taxonomy" id="653929"/>
    <lineage>
        <taxon>Bacteria</taxon>
        <taxon>Pseudomonadati</taxon>
        <taxon>Bacteroidota</taxon>
        <taxon>Sphingobacteriia</taxon>
        <taxon>Sphingobacteriales</taxon>
        <taxon>Sphingobacteriaceae</taxon>
        <taxon>Albibacterium</taxon>
    </lineage>
</organism>
<evidence type="ECO:0000256" key="1">
    <source>
        <dbReference type="SAM" id="SignalP"/>
    </source>
</evidence>
<protein>
    <submittedName>
        <fullName evidence="3">Uncharacterized protein DUF4397</fullName>
    </submittedName>
</protein>
<evidence type="ECO:0000259" key="2">
    <source>
        <dbReference type="Pfam" id="PF14344"/>
    </source>
</evidence>
<evidence type="ECO:0000313" key="4">
    <source>
        <dbReference type="Proteomes" id="UP000294616"/>
    </source>
</evidence>
<sequence length="240" mass="26621">MNFYQNLKNVSLLKTMKLPILCLALAVTYSSCSDDDNPMPNPDTAIVSVYHASPSTDSLDFYLDAKKVNSKLVGLGDSINYVEAFIGDRVAEIKGKDGASIFKESIKLEKDKAYSLFITNEKDKDDAEYVQITDDLTNPAEGKAKIRFVHVSPDAGKLNLAVTGGEDLFTDKEFKSATEFKEITAEKQSFEVVDQESNAVLFTLEDVDIKAGKIYTIWVKGLKDTEDDALKIEAMVYNNK</sequence>
<name>A0A4R1LQ65_9SPHI</name>
<keyword evidence="1" id="KW-0732">Signal</keyword>
<dbReference type="InterPro" id="IPR025510">
    <property type="entry name" value="DUF4397"/>
</dbReference>
<dbReference type="OrthoDB" id="9792011at2"/>
<feature type="domain" description="DUF4397" evidence="2">
    <location>
        <begin position="47"/>
        <end position="160"/>
    </location>
</feature>
<reference evidence="3 4" key="1">
    <citation type="submission" date="2019-03" db="EMBL/GenBank/DDBJ databases">
        <title>Genomic Encyclopedia of Archaeal and Bacterial Type Strains, Phase II (KMG-II): from individual species to whole genera.</title>
        <authorList>
            <person name="Goeker M."/>
        </authorList>
    </citation>
    <scope>NUCLEOTIDE SEQUENCE [LARGE SCALE GENOMIC DNA]</scope>
    <source>
        <strain evidence="3 4">DSM 22554</strain>
    </source>
</reference>